<dbReference type="SUPFAM" id="SSF53850">
    <property type="entry name" value="Periplasmic binding protein-like II"/>
    <property type="match status" value="2"/>
</dbReference>
<feature type="region of interest" description="Disordered" evidence="2">
    <location>
        <begin position="870"/>
        <end position="901"/>
    </location>
</feature>
<comment type="similarity">
    <text evidence="1">Belongs to the PstS family.</text>
</comment>
<dbReference type="CDD" id="cd13565">
    <property type="entry name" value="PBP2_PstS"/>
    <property type="match status" value="1"/>
</dbReference>
<dbReference type="Gene3D" id="3.40.190.10">
    <property type="entry name" value="Periplasmic binding protein-like II"/>
    <property type="match status" value="4"/>
</dbReference>
<keyword evidence="4" id="KW-0732">Signal</keyword>
<keyword evidence="3" id="KW-0472">Membrane</keyword>
<accession>A0A061RD09</accession>
<name>A0A061RD09_9CHLO</name>
<feature type="domain" description="PBP" evidence="5">
    <location>
        <begin position="424"/>
        <end position="731"/>
    </location>
</feature>
<feature type="domain" description="PBP" evidence="5">
    <location>
        <begin position="30"/>
        <end position="336"/>
    </location>
</feature>
<proteinExistence type="inferred from homology"/>
<evidence type="ECO:0000256" key="4">
    <source>
        <dbReference type="SAM" id="SignalP"/>
    </source>
</evidence>
<dbReference type="InterPro" id="IPR024370">
    <property type="entry name" value="PBP_domain"/>
</dbReference>
<protein>
    <submittedName>
        <fullName evidence="6">Phosphate abc transporter substrate-binding protein</fullName>
    </submittedName>
</protein>
<feature type="signal peptide" evidence="4">
    <location>
        <begin position="1"/>
        <end position="24"/>
    </location>
</feature>
<feature type="chain" id="PRO_5030002178" evidence="4">
    <location>
        <begin position="25"/>
        <end position="901"/>
    </location>
</feature>
<dbReference type="AlphaFoldDB" id="A0A061RD09"/>
<dbReference type="PANTHER" id="PTHR42996">
    <property type="entry name" value="PHOSPHATE-BINDING PROTEIN PSTS"/>
    <property type="match status" value="1"/>
</dbReference>
<evidence type="ECO:0000259" key="5">
    <source>
        <dbReference type="Pfam" id="PF12849"/>
    </source>
</evidence>
<gene>
    <name evidence="6" type="ORF">TSPGSL018_5354</name>
</gene>
<dbReference type="InterPro" id="IPR050962">
    <property type="entry name" value="Phosphate-bind_PstS"/>
</dbReference>
<dbReference type="Pfam" id="PF12849">
    <property type="entry name" value="PBP_like_2"/>
    <property type="match status" value="2"/>
</dbReference>
<reference evidence="6" key="1">
    <citation type="submission" date="2014-05" db="EMBL/GenBank/DDBJ databases">
        <title>The transcriptome of the halophilic microalga Tetraselmis sp. GSL018 isolated from the Great Salt Lake, Utah.</title>
        <authorList>
            <person name="Jinkerson R.E."/>
            <person name="D'Adamo S."/>
            <person name="Posewitz M.C."/>
        </authorList>
    </citation>
    <scope>NUCLEOTIDE SEQUENCE</scope>
    <source>
        <strain evidence="6">GSL018</strain>
    </source>
</reference>
<evidence type="ECO:0000256" key="1">
    <source>
        <dbReference type="ARBA" id="ARBA00008725"/>
    </source>
</evidence>
<organism evidence="6">
    <name type="scientific">Tetraselmis sp. GSL018</name>
    <dbReference type="NCBI Taxonomy" id="582737"/>
    <lineage>
        <taxon>Eukaryota</taxon>
        <taxon>Viridiplantae</taxon>
        <taxon>Chlorophyta</taxon>
        <taxon>core chlorophytes</taxon>
        <taxon>Chlorodendrophyceae</taxon>
        <taxon>Chlorodendrales</taxon>
        <taxon>Chlorodendraceae</taxon>
        <taxon>Tetraselmis</taxon>
    </lineage>
</organism>
<feature type="compositionally biased region" description="Basic and acidic residues" evidence="2">
    <location>
        <begin position="882"/>
        <end position="893"/>
    </location>
</feature>
<feature type="transmembrane region" description="Helical" evidence="3">
    <location>
        <begin position="839"/>
        <end position="862"/>
    </location>
</feature>
<keyword evidence="3" id="KW-0812">Transmembrane</keyword>
<evidence type="ECO:0000313" key="6">
    <source>
        <dbReference type="EMBL" id="JAC69873.1"/>
    </source>
</evidence>
<evidence type="ECO:0000256" key="2">
    <source>
        <dbReference type="SAM" id="MobiDB-lite"/>
    </source>
</evidence>
<sequence>MEPHLPQSRVVILLTFCLGAPLFAASLEDAAPVLTLSGSGTTNPSKLLWRVFDRVEQRAGRPVRVTYRAVGSGTGIKEFVGRDNQFESLTNFASADIPLPSEDLEELANSGNTALQIPFVLGAVSFFHTLSAGTALQLSPCLLARIFSGKVTTWDDPEILAENPSIEVDPSTRITVIRRSDGSSSTSAVTAYLNKACPGEWDNDNVGKEVTWFDGTVAAAGSGGVTAELESTPFGIAYLSSGYGHGVGLKEVKIQNRDGNYLAWPEANVSAALLEVEGFPENLTEDMSGVDLTHLPGPKTWPMTQLSYLFVREDQTELTETGPFLKAVIEMLLSPEVQENVFPEYGFSALPQRIIDIARTNLDEKMALAEGADEWLAETDDVLPLGQTANVISAKRRSWAEEEIDRLSADVSDARLQLEDHLGRQVHGSGTTNPSGLLWHVMEILEDRSTVPLELTYRAVGSSTGQKEFIGSDNGYQPYNDFGSGDLPLLADQYKELKDEGHEVIQLPFLIGAVGVFHNVPEHIVGSEGLSLDSCLLARIFQANITSWDNPDILAQNPQMRGKVSAEDKITVFHRDLGSSSTAGFTSYIEKACPEEWKLGSGSSLSTWPSITKAVQGSQGMVKAISETPFGIGYVDAGFGWNHNLEELALKNRAGKLVTTKTADVPEAARAAVQSGGFPSSTADDFSEVDLLDQPGDATWPITLFSYIYVRRDLKHLGRSAGVLHAMLHFLHSEEVQGMFGDFGFFPPPSEVVQMNRRGIDELILPPGTERWEFESPDETRVGNGAQRFVFSGKRHTFTKYQTQLLSNRLDALKADVENSAFQQQIEDLRESYQSMRGIAIAAVALAVVSLLLSGVAAVLLFSRRSASYGSPCRDPNMSHIPMKEQEPDHAANEADPSTQA</sequence>
<dbReference type="EMBL" id="GBEZ01016370">
    <property type="protein sequence ID" value="JAC69873.1"/>
    <property type="molecule type" value="Transcribed_RNA"/>
</dbReference>
<dbReference type="PANTHER" id="PTHR42996:SF1">
    <property type="entry name" value="PHOSPHATE-BINDING PROTEIN PSTS"/>
    <property type="match status" value="1"/>
</dbReference>
<keyword evidence="3" id="KW-1133">Transmembrane helix</keyword>
<evidence type="ECO:0000256" key="3">
    <source>
        <dbReference type="SAM" id="Phobius"/>
    </source>
</evidence>